<evidence type="ECO:0000313" key="3">
    <source>
        <dbReference type="Proteomes" id="UP000715441"/>
    </source>
</evidence>
<accession>A0ABX1IW26</accession>
<dbReference type="RefSeq" id="WP_168510271.1">
    <property type="nucleotide sequence ID" value="NZ_JAAXLS010000001.1"/>
</dbReference>
<name>A0ABX1IW26_9PSEU</name>
<feature type="transmembrane region" description="Helical" evidence="1">
    <location>
        <begin position="46"/>
        <end position="65"/>
    </location>
</feature>
<organism evidence="2 3">
    <name type="scientific">Amycolatopsis acididurans</name>
    <dbReference type="NCBI Taxonomy" id="2724524"/>
    <lineage>
        <taxon>Bacteria</taxon>
        <taxon>Bacillati</taxon>
        <taxon>Actinomycetota</taxon>
        <taxon>Actinomycetes</taxon>
        <taxon>Pseudonocardiales</taxon>
        <taxon>Pseudonocardiaceae</taxon>
        <taxon>Amycolatopsis</taxon>
    </lineage>
</organism>
<comment type="caution">
    <text evidence="2">The sequence shown here is derived from an EMBL/GenBank/DDBJ whole genome shotgun (WGS) entry which is preliminary data.</text>
</comment>
<sequence>MNKNLTAAPPLRTVRLLAVGYLALSVLTLVAAALLHGDPALVTDAVWIRGLFVLLNAALIFLFTVRAANGSRPALRRLRIISAVMLAAAVVIIALPGTFPVWLRIEQAVCGVLLAAVVVLVNRRRD</sequence>
<evidence type="ECO:0000256" key="1">
    <source>
        <dbReference type="SAM" id="Phobius"/>
    </source>
</evidence>
<dbReference type="Proteomes" id="UP000715441">
    <property type="component" value="Unassembled WGS sequence"/>
</dbReference>
<keyword evidence="1" id="KW-0812">Transmembrane</keyword>
<evidence type="ECO:0008006" key="4">
    <source>
        <dbReference type="Google" id="ProtNLM"/>
    </source>
</evidence>
<feature type="transmembrane region" description="Helical" evidence="1">
    <location>
        <begin position="77"/>
        <end position="95"/>
    </location>
</feature>
<feature type="transmembrane region" description="Helical" evidence="1">
    <location>
        <begin position="12"/>
        <end position="34"/>
    </location>
</feature>
<keyword evidence="1" id="KW-1133">Transmembrane helix</keyword>
<reference evidence="2 3" key="1">
    <citation type="submission" date="2020-04" db="EMBL/GenBank/DDBJ databases">
        <title>Novel species.</title>
        <authorList>
            <person name="Teo W.F.A."/>
            <person name="Lipun K."/>
            <person name="Srisuk N."/>
            <person name="Duangmal K."/>
        </authorList>
    </citation>
    <scope>NUCLEOTIDE SEQUENCE [LARGE SCALE GENOMIC DNA]</scope>
    <source>
        <strain evidence="2 3">K13G38</strain>
    </source>
</reference>
<protein>
    <recommendedName>
        <fullName evidence="4">Integral membrane protein</fullName>
    </recommendedName>
</protein>
<proteinExistence type="predicted"/>
<evidence type="ECO:0000313" key="2">
    <source>
        <dbReference type="EMBL" id="NKQ51401.1"/>
    </source>
</evidence>
<gene>
    <name evidence="2" type="ORF">HFP15_00710</name>
</gene>
<keyword evidence="1" id="KW-0472">Membrane</keyword>
<keyword evidence="3" id="KW-1185">Reference proteome</keyword>
<feature type="transmembrane region" description="Helical" evidence="1">
    <location>
        <begin position="101"/>
        <end position="121"/>
    </location>
</feature>
<dbReference type="EMBL" id="JAAXLS010000001">
    <property type="protein sequence ID" value="NKQ51401.1"/>
    <property type="molecule type" value="Genomic_DNA"/>
</dbReference>